<organism evidence="2 3">
    <name type="scientific">Sphaerobolus stellatus (strain SS14)</name>
    <dbReference type="NCBI Taxonomy" id="990650"/>
    <lineage>
        <taxon>Eukaryota</taxon>
        <taxon>Fungi</taxon>
        <taxon>Dikarya</taxon>
        <taxon>Basidiomycota</taxon>
        <taxon>Agaricomycotina</taxon>
        <taxon>Agaricomycetes</taxon>
        <taxon>Phallomycetidae</taxon>
        <taxon>Geastrales</taxon>
        <taxon>Sphaerobolaceae</taxon>
        <taxon>Sphaerobolus</taxon>
    </lineage>
</organism>
<feature type="compositionally biased region" description="Low complexity" evidence="1">
    <location>
        <begin position="107"/>
        <end position="122"/>
    </location>
</feature>
<reference evidence="2 3" key="1">
    <citation type="submission" date="2014-06" db="EMBL/GenBank/DDBJ databases">
        <title>Evolutionary Origins and Diversification of the Mycorrhizal Mutualists.</title>
        <authorList>
            <consortium name="DOE Joint Genome Institute"/>
            <consortium name="Mycorrhizal Genomics Consortium"/>
            <person name="Kohler A."/>
            <person name="Kuo A."/>
            <person name="Nagy L.G."/>
            <person name="Floudas D."/>
            <person name="Copeland A."/>
            <person name="Barry K.W."/>
            <person name="Cichocki N."/>
            <person name="Veneault-Fourrey C."/>
            <person name="LaButti K."/>
            <person name="Lindquist E.A."/>
            <person name="Lipzen A."/>
            <person name="Lundell T."/>
            <person name="Morin E."/>
            <person name="Murat C."/>
            <person name="Riley R."/>
            <person name="Ohm R."/>
            <person name="Sun H."/>
            <person name="Tunlid A."/>
            <person name="Henrissat B."/>
            <person name="Grigoriev I.V."/>
            <person name="Hibbett D.S."/>
            <person name="Martin F."/>
        </authorList>
    </citation>
    <scope>NUCLEOTIDE SEQUENCE [LARGE SCALE GENOMIC DNA]</scope>
    <source>
        <strain evidence="2 3">SS14</strain>
    </source>
</reference>
<feature type="compositionally biased region" description="Polar residues" evidence="1">
    <location>
        <begin position="69"/>
        <end position="106"/>
    </location>
</feature>
<feature type="region of interest" description="Disordered" evidence="1">
    <location>
        <begin position="1"/>
        <end position="205"/>
    </location>
</feature>
<feature type="compositionally biased region" description="Low complexity" evidence="1">
    <location>
        <begin position="24"/>
        <end position="45"/>
    </location>
</feature>
<dbReference type="HOGENOM" id="CLU_522926_0_0_1"/>
<protein>
    <submittedName>
        <fullName evidence="2">Uncharacterized protein</fullName>
    </submittedName>
</protein>
<dbReference type="EMBL" id="KN837181">
    <property type="protein sequence ID" value="KIJ36161.1"/>
    <property type="molecule type" value="Genomic_DNA"/>
</dbReference>
<feature type="compositionally biased region" description="Low complexity" evidence="1">
    <location>
        <begin position="179"/>
        <end position="188"/>
    </location>
</feature>
<proteinExistence type="predicted"/>
<name>A0A0C9VFG7_SPHS4</name>
<evidence type="ECO:0000256" key="1">
    <source>
        <dbReference type="SAM" id="MobiDB-lite"/>
    </source>
</evidence>
<feature type="region of interest" description="Disordered" evidence="1">
    <location>
        <begin position="429"/>
        <end position="476"/>
    </location>
</feature>
<evidence type="ECO:0000313" key="2">
    <source>
        <dbReference type="EMBL" id="KIJ36161.1"/>
    </source>
</evidence>
<accession>A0A0C9VFG7</accession>
<evidence type="ECO:0000313" key="3">
    <source>
        <dbReference type="Proteomes" id="UP000054279"/>
    </source>
</evidence>
<feature type="compositionally biased region" description="Basic and acidic residues" evidence="1">
    <location>
        <begin position="1"/>
        <end position="20"/>
    </location>
</feature>
<sequence length="521" mass="56197">MGARVRVDGKNDGEKDEPMNKFRSLGVRSRTASSSSSSSGASHALPPLPSKTSPMPATIPLPASVAASVRTSPSLASISTNNAGSQSQSQTAPLSSGSLKTTPTMGSISQSQAQAQPTTPVTPALPPTSTPAPVPTAIPIISPHTIPTPMPSLPPVSALPLHPSIPPQSQSYPHPLSTHNPQPANHPAHNPRRTTSRCEEEQRGGELEGRRWGWGWVRKREKAGSVRSGVDGVGVNGHGEEMGRKMRFESVTKPKPRTLLALSQQPSSQSHHGQGLTNRQSAIYSDETSIRLSLADLPIDQGPPYSLHKHLTCSYLFQSGIMHALTDARELREEVLERFLRDVGYGRWVWRGRKGVELGLKDLNAYLHNISTPMHEYASIAEVFIAQHAPERPNGVVPPNSRVPRSLAASCRSFTRLLLRLREQAEAGLKERERAGLGSGSAPTSPRERDGRRTSMRSARSSVDAPSLYSDGMGSAPTPQATVMTFLANNNNSNNKRFSSPLFRLNHVPLPRLFMSSPNGA</sequence>
<dbReference type="AlphaFoldDB" id="A0A0C9VFG7"/>
<keyword evidence="3" id="KW-1185">Reference proteome</keyword>
<dbReference type="Proteomes" id="UP000054279">
    <property type="component" value="Unassembled WGS sequence"/>
</dbReference>
<dbReference type="OrthoDB" id="3365519at2759"/>
<gene>
    <name evidence="2" type="ORF">M422DRAFT_261489</name>
</gene>
<feature type="compositionally biased region" description="Pro residues" evidence="1">
    <location>
        <begin position="123"/>
        <end position="136"/>
    </location>
</feature>
<feature type="compositionally biased region" description="Basic and acidic residues" evidence="1">
    <location>
        <begin position="196"/>
        <end position="205"/>
    </location>
</feature>